<accession>A0ABV4UF17</accession>
<evidence type="ECO:0000313" key="2">
    <source>
        <dbReference type="Proteomes" id="UP001574673"/>
    </source>
</evidence>
<protein>
    <submittedName>
        <fullName evidence="1">Uncharacterized protein</fullName>
    </submittedName>
</protein>
<dbReference type="EMBL" id="JBEUWX010000002">
    <property type="protein sequence ID" value="MFA9950245.1"/>
    <property type="molecule type" value="Genomic_DNA"/>
</dbReference>
<organism evidence="1 2">
    <name type="scientific">Dentiradicibacter hellwigii</name>
    <dbReference type="NCBI Taxonomy" id="3149053"/>
    <lineage>
        <taxon>Bacteria</taxon>
        <taxon>Pseudomonadati</taxon>
        <taxon>Pseudomonadota</taxon>
        <taxon>Betaproteobacteria</taxon>
        <taxon>Rhodocyclales</taxon>
        <taxon>Rhodocyclaceae</taxon>
        <taxon>Dentiradicibacter</taxon>
    </lineage>
</organism>
<dbReference type="Proteomes" id="UP001574673">
    <property type="component" value="Unassembled WGS sequence"/>
</dbReference>
<gene>
    <name evidence="1" type="ORF">ABCS64_07925</name>
</gene>
<evidence type="ECO:0000313" key="1">
    <source>
        <dbReference type="EMBL" id="MFA9950245.1"/>
    </source>
</evidence>
<proteinExistence type="predicted"/>
<keyword evidence="2" id="KW-1185">Reference proteome</keyword>
<sequence length="120" mass="13289">MNQQKGKTPDAPATDEALIGDFRRALDNIAALADTLNFPGWTRTFRAARRALDDETLPATERLARALQGSQVFGGMGSWLDSPPAVAYEQGLSATYDDATEALLDIRERSQKFLRRHPQQ</sequence>
<name>A0ABV4UF17_9RHOO</name>
<comment type="caution">
    <text evidence="1">The sequence shown here is derived from an EMBL/GenBank/DDBJ whole genome shotgun (WGS) entry which is preliminary data.</text>
</comment>
<reference evidence="2" key="1">
    <citation type="submission" date="2024-06" db="EMBL/GenBank/DDBJ databases">
        <title>Radixoralia hellwigii gen. nov., sp nov., isolated from a root canal in the human oral cavity.</title>
        <authorList>
            <person name="Bartsch S."/>
            <person name="Wittmer A."/>
            <person name="Schulz A.-K."/>
            <person name="Neumann-Schaal M."/>
            <person name="Wolf J."/>
            <person name="Gronow S."/>
            <person name="Tennert C."/>
            <person name="Haecker G."/>
            <person name="Cieplik F."/>
            <person name="Al-Ahmad A."/>
        </authorList>
    </citation>
    <scope>NUCLEOTIDE SEQUENCE [LARGE SCALE GENOMIC DNA]</scope>
    <source>
        <strain evidence="2">Wk13</strain>
    </source>
</reference>